<dbReference type="PANTHER" id="PTHR45953">
    <property type="entry name" value="IDURONATE 2-SULFATASE"/>
    <property type="match status" value="1"/>
</dbReference>
<protein>
    <submittedName>
        <fullName evidence="8">Arylsulfatase</fullName>
        <ecNumber evidence="8">3.1.6.1</ecNumber>
    </submittedName>
</protein>
<organism evidence="8 9">
    <name type="scientific">Stieleria magnilauensis</name>
    <dbReference type="NCBI Taxonomy" id="2527963"/>
    <lineage>
        <taxon>Bacteria</taxon>
        <taxon>Pseudomonadati</taxon>
        <taxon>Planctomycetota</taxon>
        <taxon>Planctomycetia</taxon>
        <taxon>Pirellulales</taxon>
        <taxon>Pirellulaceae</taxon>
        <taxon>Stieleria</taxon>
    </lineage>
</organism>
<keyword evidence="6" id="KW-0106">Calcium</keyword>
<dbReference type="Gene3D" id="3.40.720.10">
    <property type="entry name" value="Alkaline Phosphatase, subunit A"/>
    <property type="match status" value="1"/>
</dbReference>
<dbReference type="SUPFAM" id="SSF53649">
    <property type="entry name" value="Alkaline phosphatase-like"/>
    <property type="match status" value="1"/>
</dbReference>
<dbReference type="EC" id="3.1.6.1" evidence="8"/>
<evidence type="ECO:0000256" key="4">
    <source>
        <dbReference type="ARBA" id="ARBA00022729"/>
    </source>
</evidence>
<dbReference type="Proteomes" id="UP000318081">
    <property type="component" value="Chromosome"/>
</dbReference>
<evidence type="ECO:0000259" key="7">
    <source>
        <dbReference type="Pfam" id="PF00884"/>
    </source>
</evidence>
<dbReference type="InterPro" id="IPR017850">
    <property type="entry name" value="Alkaline_phosphatase_core_sf"/>
</dbReference>
<keyword evidence="9" id="KW-1185">Reference proteome</keyword>
<keyword evidence="4" id="KW-0732">Signal</keyword>
<name>A0ABX5Y1A8_9BACT</name>
<dbReference type="PANTHER" id="PTHR45953:SF1">
    <property type="entry name" value="IDURONATE 2-SULFATASE"/>
    <property type="match status" value="1"/>
</dbReference>
<sequence>MDGFRIPTARVIPKSMHRFRSISALVVFLITASTVFADRPNVLLICVDDLRPELNCFGKSYIESPNIDSLAASGRAFHRHYVQSPTCGASRYTLLTGLYGSSSNGALFDRAKRMQKDSGAVPPSMPAWFRKHGYRTVSVGKVSHHPGGRGGSDWDDEAMPEMPNSWDRHLLPAGPWQHPRGWMHGLAHGEIRKNAKEMDVFQSVDGDDSIYPDGISVDEALRQLDQLSAADQPPFFLAVGILRPHLPFGAPAKYMKPYIDVELPPIPHPEKPQGKTTWHSSGEFMKYNRWGRNPNDDEAFATEVRRHYAACVTYADAQVGRVLKRLEESGQADNTIVVLWGDHGWNLGEHAIWGKHCLFEESLRSPLIIRHPGMKRAGKSTDGIVETLDVFPTLCELAGVRVPAFVQGRSLRPLLENEDAEGHPAIAYRNNAKTIRTDTHRLIVHKDGFVELYDHRNPDAETANLATSDNRPDALIEELVGQMNQRLNGGN</sequence>
<dbReference type="InterPro" id="IPR035874">
    <property type="entry name" value="IDS"/>
</dbReference>
<proteinExistence type="inferred from homology"/>
<reference evidence="8 9" key="1">
    <citation type="submission" date="2019-02" db="EMBL/GenBank/DDBJ databases">
        <title>Deep-cultivation of Planctomycetes and their phenomic and genomic characterization uncovers novel biology.</title>
        <authorList>
            <person name="Wiegand S."/>
            <person name="Jogler M."/>
            <person name="Boedeker C."/>
            <person name="Pinto D."/>
            <person name="Vollmers J."/>
            <person name="Rivas-Marin E."/>
            <person name="Kohn T."/>
            <person name="Peeters S.H."/>
            <person name="Heuer A."/>
            <person name="Rast P."/>
            <person name="Oberbeckmann S."/>
            <person name="Bunk B."/>
            <person name="Jeske O."/>
            <person name="Meyerdierks A."/>
            <person name="Storesund J.E."/>
            <person name="Kallscheuer N."/>
            <person name="Luecker S."/>
            <person name="Lage O.M."/>
            <person name="Pohl T."/>
            <person name="Merkel B.J."/>
            <person name="Hornburger P."/>
            <person name="Mueller R.-W."/>
            <person name="Bruemmer F."/>
            <person name="Labrenz M."/>
            <person name="Spormann A.M."/>
            <person name="Op den Camp H."/>
            <person name="Overmann J."/>
            <person name="Amann R."/>
            <person name="Jetten M.S.M."/>
            <person name="Mascher T."/>
            <person name="Medema M.H."/>
            <person name="Devos D.P."/>
            <person name="Kaster A.-K."/>
            <person name="Ovreas L."/>
            <person name="Rohde M."/>
            <person name="Galperin M.Y."/>
            <person name="Jogler C."/>
        </authorList>
    </citation>
    <scope>NUCLEOTIDE SEQUENCE [LARGE SCALE GENOMIC DNA]</scope>
    <source>
        <strain evidence="8 9">TBK1r</strain>
    </source>
</reference>
<keyword evidence="5 8" id="KW-0378">Hydrolase</keyword>
<feature type="domain" description="Sulfatase N-terminal" evidence="7">
    <location>
        <begin position="40"/>
        <end position="400"/>
    </location>
</feature>
<dbReference type="CDD" id="cd16030">
    <property type="entry name" value="iduronate-2-sulfatase"/>
    <property type="match status" value="1"/>
</dbReference>
<keyword evidence="3" id="KW-0479">Metal-binding</keyword>
<comment type="similarity">
    <text evidence="2">Belongs to the sulfatase family.</text>
</comment>
<dbReference type="RefSeq" id="WP_419580660.1">
    <property type="nucleotide sequence ID" value="NZ_CP036432.1"/>
</dbReference>
<evidence type="ECO:0000256" key="3">
    <source>
        <dbReference type="ARBA" id="ARBA00022723"/>
    </source>
</evidence>
<dbReference type="EMBL" id="CP036432">
    <property type="protein sequence ID" value="QDV88049.1"/>
    <property type="molecule type" value="Genomic_DNA"/>
</dbReference>
<evidence type="ECO:0000256" key="5">
    <source>
        <dbReference type="ARBA" id="ARBA00022801"/>
    </source>
</evidence>
<dbReference type="Pfam" id="PF00884">
    <property type="entry name" value="Sulfatase"/>
    <property type="match status" value="1"/>
</dbReference>
<evidence type="ECO:0000256" key="1">
    <source>
        <dbReference type="ARBA" id="ARBA00001913"/>
    </source>
</evidence>
<comment type="cofactor">
    <cofactor evidence="1">
        <name>Ca(2+)</name>
        <dbReference type="ChEBI" id="CHEBI:29108"/>
    </cofactor>
</comment>
<evidence type="ECO:0000256" key="6">
    <source>
        <dbReference type="ARBA" id="ARBA00022837"/>
    </source>
</evidence>
<evidence type="ECO:0000256" key="2">
    <source>
        <dbReference type="ARBA" id="ARBA00008779"/>
    </source>
</evidence>
<evidence type="ECO:0000313" key="8">
    <source>
        <dbReference type="EMBL" id="QDV88049.1"/>
    </source>
</evidence>
<accession>A0ABX5Y1A8</accession>
<gene>
    <name evidence="8" type="ORF">TBK1r_70810</name>
</gene>
<dbReference type="InterPro" id="IPR000917">
    <property type="entry name" value="Sulfatase_N"/>
</dbReference>
<evidence type="ECO:0000313" key="9">
    <source>
        <dbReference type="Proteomes" id="UP000318081"/>
    </source>
</evidence>
<dbReference type="GO" id="GO:0004065">
    <property type="term" value="F:arylsulfatase activity"/>
    <property type="evidence" value="ECO:0007669"/>
    <property type="project" value="UniProtKB-EC"/>
</dbReference>